<dbReference type="SUPFAM" id="SSF56300">
    <property type="entry name" value="Metallo-dependent phosphatases"/>
    <property type="match status" value="1"/>
</dbReference>
<dbReference type="Proteomes" id="UP000287394">
    <property type="component" value="Chromosome"/>
</dbReference>
<reference evidence="1 2" key="1">
    <citation type="journal article" date="2019" name="Int. J. Syst. Evol. Microbiol.">
        <title>Capsulimonas corticalis gen. nov., sp. nov., an aerobic capsulated bacterium, of a novel bacterial order, Capsulimonadales ord. nov., of the class Armatimonadia of the phylum Armatimonadetes.</title>
        <authorList>
            <person name="Li J."/>
            <person name="Kudo C."/>
            <person name="Tonouchi A."/>
        </authorList>
    </citation>
    <scope>NUCLEOTIDE SEQUENCE [LARGE SCALE GENOMIC DNA]</scope>
    <source>
        <strain evidence="1 2">AX-7</strain>
    </source>
</reference>
<organism evidence="1 2">
    <name type="scientific">Capsulimonas corticalis</name>
    <dbReference type="NCBI Taxonomy" id="2219043"/>
    <lineage>
        <taxon>Bacteria</taxon>
        <taxon>Bacillati</taxon>
        <taxon>Armatimonadota</taxon>
        <taxon>Armatimonadia</taxon>
        <taxon>Capsulimonadales</taxon>
        <taxon>Capsulimonadaceae</taxon>
        <taxon>Capsulimonas</taxon>
    </lineage>
</organism>
<accession>A0A402D569</accession>
<dbReference type="EMBL" id="AP025739">
    <property type="protein sequence ID" value="BDI32544.1"/>
    <property type="molecule type" value="Genomic_DNA"/>
</dbReference>
<dbReference type="Gene3D" id="3.60.21.10">
    <property type="match status" value="1"/>
</dbReference>
<proteinExistence type="predicted"/>
<evidence type="ECO:0000313" key="1">
    <source>
        <dbReference type="EMBL" id="BDI32544.1"/>
    </source>
</evidence>
<name>A0A402D569_9BACT</name>
<keyword evidence="2" id="KW-1185">Reference proteome</keyword>
<gene>
    <name evidence="1" type="ORF">CCAX7_45950</name>
</gene>
<dbReference type="AlphaFoldDB" id="A0A402D569"/>
<dbReference type="KEGG" id="ccot:CCAX7_45950"/>
<protein>
    <submittedName>
        <fullName evidence="1">Uncharacterized protein</fullName>
    </submittedName>
</protein>
<evidence type="ECO:0000313" key="2">
    <source>
        <dbReference type="Proteomes" id="UP000287394"/>
    </source>
</evidence>
<dbReference type="InterPro" id="IPR029052">
    <property type="entry name" value="Metallo-depent_PP-like"/>
</dbReference>
<sequence>MFLRGNHEDLLIRSYEGDKRREELWLLNGGMATLSSFKLGGNSHWRRKFPKWAMDFVAATHVAVKFDHFHFVHAGVVPYGVDTEVEADLDPRLWIRHPFIKYGDSPGRIVVFGHTPTPDCRPLIHTNKVGLDTGAGQRGGRLSVGCFDDTRPRPRSPEFTLFQVCDDGTVTPDEAIRNVLTHLPKNEPTLRFSMPAIPTLPPASVE</sequence>